<gene>
    <name evidence="6" type="primary">RPL23A_17</name>
    <name evidence="6" type="ORF">P7K49_009345</name>
</gene>
<dbReference type="InterPro" id="IPR012677">
    <property type="entry name" value="Nucleotide-bd_a/b_plait_sf"/>
</dbReference>
<feature type="region of interest" description="Disordered" evidence="4">
    <location>
        <begin position="37"/>
        <end position="66"/>
    </location>
</feature>
<dbReference type="Proteomes" id="UP001266305">
    <property type="component" value="Unassembled WGS sequence"/>
</dbReference>
<dbReference type="PANTHER" id="PTHR11620">
    <property type="entry name" value="60S RIBOSOMAL PROTEIN L23A"/>
    <property type="match status" value="1"/>
</dbReference>
<dbReference type="InterPro" id="IPR005633">
    <property type="entry name" value="Ribosomal_uL23_N"/>
</dbReference>
<keyword evidence="2 6" id="KW-0689">Ribosomal protein</keyword>
<evidence type="ECO:0000259" key="5">
    <source>
        <dbReference type="Pfam" id="PF03939"/>
    </source>
</evidence>
<keyword evidence="7" id="KW-1185">Reference proteome</keyword>
<sequence length="109" mass="12555">MVPKRKKEALAPPKAKANAKTSKAKKVVLTVVHSYTHTKRRSAQQSPHKILRLQRQPKYPQKSTTRRNKLDCYVIRKFLLTTESAMKKTEDNSALVFIVDVKANKRQVK</sequence>
<dbReference type="GO" id="GO:0005840">
    <property type="term" value="C:ribosome"/>
    <property type="evidence" value="ECO:0007669"/>
    <property type="project" value="UniProtKB-KW"/>
</dbReference>
<keyword evidence="3" id="KW-0687">Ribonucleoprotein</keyword>
<feature type="domain" description="Large ribosomal subunit protein uL23 N-terminal" evidence="5">
    <location>
        <begin position="17"/>
        <end position="66"/>
    </location>
</feature>
<organism evidence="6 7">
    <name type="scientific">Saguinus oedipus</name>
    <name type="common">Cotton-top tamarin</name>
    <name type="synonym">Oedipomidas oedipus</name>
    <dbReference type="NCBI Taxonomy" id="9490"/>
    <lineage>
        <taxon>Eukaryota</taxon>
        <taxon>Metazoa</taxon>
        <taxon>Chordata</taxon>
        <taxon>Craniata</taxon>
        <taxon>Vertebrata</taxon>
        <taxon>Euteleostomi</taxon>
        <taxon>Mammalia</taxon>
        <taxon>Eutheria</taxon>
        <taxon>Euarchontoglires</taxon>
        <taxon>Primates</taxon>
        <taxon>Haplorrhini</taxon>
        <taxon>Platyrrhini</taxon>
        <taxon>Cebidae</taxon>
        <taxon>Callitrichinae</taxon>
        <taxon>Saguinus</taxon>
    </lineage>
</organism>
<name>A0ABQ9VL31_SAGOE</name>
<evidence type="ECO:0000313" key="7">
    <source>
        <dbReference type="Proteomes" id="UP001266305"/>
    </source>
</evidence>
<dbReference type="InterPro" id="IPR013025">
    <property type="entry name" value="Ribosomal_uL23-like"/>
</dbReference>
<feature type="region of interest" description="Disordered" evidence="4">
    <location>
        <begin position="1"/>
        <end position="23"/>
    </location>
</feature>
<accession>A0ABQ9VL31</accession>
<dbReference type="Gene3D" id="3.30.70.330">
    <property type="match status" value="1"/>
</dbReference>
<dbReference type="SUPFAM" id="SSF54189">
    <property type="entry name" value="Ribosomal proteins S24e, L23 and L15e"/>
    <property type="match status" value="1"/>
</dbReference>
<evidence type="ECO:0000256" key="2">
    <source>
        <dbReference type="ARBA" id="ARBA00022980"/>
    </source>
</evidence>
<reference evidence="6 7" key="1">
    <citation type="submission" date="2023-05" db="EMBL/GenBank/DDBJ databases">
        <title>B98-5 Cell Line De Novo Hybrid Assembly: An Optical Mapping Approach.</title>
        <authorList>
            <person name="Kananen K."/>
            <person name="Auerbach J.A."/>
            <person name="Kautto E."/>
            <person name="Blachly J.S."/>
        </authorList>
    </citation>
    <scope>NUCLEOTIDE SEQUENCE [LARGE SCALE GENOMIC DNA]</scope>
    <source>
        <strain evidence="6">B95-8</strain>
        <tissue evidence="6">Cell line</tissue>
    </source>
</reference>
<dbReference type="EMBL" id="JASSZA010000005">
    <property type="protein sequence ID" value="KAK2109599.1"/>
    <property type="molecule type" value="Genomic_DNA"/>
</dbReference>
<evidence type="ECO:0000256" key="1">
    <source>
        <dbReference type="ARBA" id="ARBA00006700"/>
    </source>
</evidence>
<evidence type="ECO:0000256" key="4">
    <source>
        <dbReference type="SAM" id="MobiDB-lite"/>
    </source>
</evidence>
<protein>
    <submittedName>
        <fullName evidence="6">60S ribosomal protein L23A</fullName>
    </submittedName>
</protein>
<proteinExistence type="inferred from homology"/>
<dbReference type="InterPro" id="IPR012678">
    <property type="entry name" value="Ribosomal_uL23/eL15/eS24_sf"/>
</dbReference>
<evidence type="ECO:0000313" key="6">
    <source>
        <dbReference type="EMBL" id="KAK2109599.1"/>
    </source>
</evidence>
<comment type="caution">
    <text evidence="6">The sequence shown here is derived from an EMBL/GenBank/DDBJ whole genome shotgun (WGS) entry which is preliminary data.</text>
</comment>
<feature type="compositionally biased region" description="Low complexity" evidence="4">
    <location>
        <begin position="10"/>
        <end position="21"/>
    </location>
</feature>
<dbReference type="Pfam" id="PF03939">
    <property type="entry name" value="Ribosomal_L23eN"/>
    <property type="match status" value="1"/>
</dbReference>
<evidence type="ECO:0000256" key="3">
    <source>
        <dbReference type="ARBA" id="ARBA00023274"/>
    </source>
</evidence>
<comment type="similarity">
    <text evidence="1">Belongs to the universal ribosomal protein uL23 family.</text>
</comment>